<dbReference type="GO" id="GO:0005524">
    <property type="term" value="F:ATP binding"/>
    <property type="evidence" value="ECO:0007669"/>
    <property type="project" value="InterPro"/>
</dbReference>
<dbReference type="PANTHER" id="PTHR11070">
    <property type="entry name" value="UVRD / RECB / PCRA DNA HELICASE FAMILY MEMBER"/>
    <property type="match status" value="1"/>
</dbReference>
<dbReference type="InterPro" id="IPR048228">
    <property type="entry name" value="HelD_bacillota"/>
</dbReference>
<dbReference type="PANTHER" id="PTHR11070:SF17">
    <property type="entry name" value="DNA HELICASE IV"/>
    <property type="match status" value="1"/>
</dbReference>
<protein>
    <submittedName>
        <fullName evidence="1">AAA family ATPase</fullName>
    </submittedName>
</protein>
<evidence type="ECO:0000313" key="1">
    <source>
        <dbReference type="EMBL" id="MSE05387.1"/>
    </source>
</evidence>
<dbReference type="InterPro" id="IPR000212">
    <property type="entry name" value="DNA_helicase_UvrD/REP"/>
</dbReference>
<dbReference type="NCBIfam" id="NF041464">
    <property type="entry name" value="HelD_BACSU"/>
    <property type="match status" value="1"/>
</dbReference>
<name>A0A6A8LRY8_9LACO</name>
<dbReference type="AlphaFoldDB" id="A0A6A8LRY8"/>
<gene>
    <name evidence="1" type="ORF">GKC34_06030</name>
</gene>
<dbReference type="GO" id="GO:0000725">
    <property type="term" value="P:recombinational repair"/>
    <property type="evidence" value="ECO:0007669"/>
    <property type="project" value="TreeGrafter"/>
</dbReference>
<dbReference type="SUPFAM" id="SSF52540">
    <property type="entry name" value="P-loop containing nucleoside triphosphate hydrolases"/>
    <property type="match status" value="1"/>
</dbReference>
<dbReference type="InterPro" id="IPR027417">
    <property type="entry name" value="P-loop_NTPase"/>
</dbReference>
<proteinExistence type="predicted"/>
<dbReference type="GO" id="GO:0005829">
    <property type="term" value="C:cytosol"/>
    <property type="evidence" value="ECO:0007669"/>
    <property type="project" value="TreeGrafter"/>
</dbReference>
<comment type="caution">
    <text evidence="1">The sequence shown here is derived from an EMBL/GenBank/DDBJ whole genome shotgun (WGS) entry which is preliminary data.</text>
</comment>
<dbReference type="EMBL" id="WKKZ01000219">
    <property type="protein sequence ID" value="MSE05387.1"/>
    <property type="molecule type" value="Genomic_DNA"/>
</dbReference>
<evidence type="ECO:0000313" key="2">
    <source>
        <dbReference type="Proteomes" id="UP000437575"/>
    </source>
</evidence>
<sequence length="528" mass="60915">QGVAGSGKTSAILQRIAFLLYHSRDKLNAEQIVLFSPNLLFSHYISEVLPSLGEKNMRQITLAEFLNNRFEGLQVESLFDKYEKKITSSKKTNSIESIKEDPQFMHTVEEYVQNVSSSQLRFTDIMLDSEIFFSHNEIHDIYSQLPQAMKPSQKFAETKNLLIKQLNRKIKENAQTDWVRSEIENLSDEEYYDLLGTKRRHAFQAIDDEEFYIGRKIVKKRFAPVYDALYNNYFIDYYAQYSDFLANKLPEAVDLFNQNLEFHKIDLVDAAPLLYLRDLLTGSGRNQAIAHLFIDEMQDYTLPQLMYLKYIFPNAKLTLLGDSEQALFNEFRTPQELLDYFNKHLNVKKSRIIKLNKSYRSTQQITNFMKALLPDGNEIQAFTRQGKKPELIIASKENGLHALKLELKQHDLSSPVALITKNQSESDFLYQKLRKSFDSVTLLEDKDRSLPKGIVILPIYLAKGLEFDDVIAYDISHDNYSGINDTGILYTICSRAMHRLTLISCGKPSSLIMSIPSDLYTTKSTVTL</sequence>
<accession>A0A6A8LRY8</accession>
<feature type="non-terminal residue" evidence="1">
    <location>
        <position position="1"/>
    </location>
</feature>
<organism evidence="1 2">
    <name type="scientific">Ligilactobacillus salivarius</name>
    <dbReference type="NCBI Taxonomy" id="1624"/>
    <lineage>
        <taxon>Bacteria</taxon>
        <taxon>Bacillati</taxon>
        <taxon>Bacillota</taxon>
        <taxon>Bacilli</taxon>
        <taxon>Lactobacillales</taxon>
        <taxon>Lactobacillaceae</taxon>
        <taxon>Ligilactobacillus</taxon>
    </lineage>
</organism>
<reference evidence="1 2" key="1">
    <citation type="submission" date="2019-11" db="EMBL/GenBank/DDBJ databases">
        <title>Draft Genome Sequence of Plant Growth-Promoting Rhizosphere-Associated Bacteria.</title>
        <authorList>
            <person name="Vasilyev I.Y."/>
            <person name="Radchenko V."/>
            <person name="Ilnitskaya E.V."/>
        </authorList>
    </citation>
    <scope>NUCLEOTIDE SEQUENCE [LARGE SCALE GENOMIC DNA]</scope>
    <source>
        <strain evidence="1 2">VRA_1sq_f</strain>
    </source>
</reference>
<dbReference type="GO" id="GO:0003677">
    <property type="term" value="F:DNA binding"/>
    <property type="evidence" value="ECO:0007669"/>
    <property type="project" value="InterPro"/>
</dbReference>
<dbReference type="Gene3D" id="3.40.50.300">
    <property type="entry name" value="P-loop containing nucleotide triphosphate hydrolases"/>
    <property type="match status" value="2"/>
</dbReference>
<dbReference type="GO" id="GO:0043138">
    <property type="term" value="F:3'-5' DNA helicase activity"/>
    <property type="evidence" value="ECO:0007669"/>
    <property type="project" value="TreeGrafter"/>
</dbReference>
<dbReference type="Proteomes" id="UP000437575">
    <property type="component" value="Unassembled WGS sequence"/>
</dbReference>